<feature type="chain" id="PRO_5046705957" evidence="2">
    <location>
        <begin position="22"/>
        <end position="145"/>
    </location>
</feature>
<evidence type="ECO:0000256" key="2">
    <source>
        <dbReference type="SAM" id="SignalP"/>
    </source>
</evidence>
<dbReference type="Proteomes" id="UP001176891">
    <property type="component" value="Unassembled WGS sequence"/>
</dbReference>
<dbReference type="NCBIfam" id="TIGR04183">
    <property type="entry name" value="Por_Secre_tail"/>
    <property type="match status" value="1"/>
</dbReference>
<accession>A0ABT8WXD4</accession>
<organism evidence="4 5">
    <name type="scientific">Flavivirga amylovorans</name>
    <dbReference type="NCBI Taxonomy" id="870486"/>
    <lineage>
        <taxon>Bacteria</taxon>
        <taxon>Pseudomonadati</taxon>
        <taxon>Bacteroidota</taxon>
        <taxon>Flavobacteriia</taxon>
        <taxon>Flavobacteriales</taxon>
        <taxon>Flavobacteriaceae</taxon>
        <taxon>Flavivirga</taxon>
    </lineage>
</organism>
<keyword evidence="5" id="KW-1185">Reference proteome</keyword>
<comment type="caution">
    <text evidence="4">The sequence shown here is derived from an EMBL/GenBank/DDBJ whole genome shotgun (WGS) entry which is preliminary data.</text>
</comment>
<dbReference type="EMBL" id="JAUOEM010000001">
    <property type="protein sequence ID" value="MDO5986323.1"/>
    <property type="molecule type" value="Genomic_DNA"/>
</dbReference>
<dbReference type="Pfam" id="PF18962">
    <property type="entry name" value="Por_Secre_tail"/>
    <property type="match status" value="1"/>
</dbReference>
<evidence type="ECO:0000259" key="3">
    <source>
        <dbReference type="Pfam" id="PF18962"/>
    </source>
</evidence>
<feature type="signal peptide" evidence="2">
    <location>
        <begin position="1"/>
        <end position="21"/>
    </location>
</feature>
<reference evidence="4" key="1">
    <citation type="submission" date="2023-07" db="EMBL/GenBank/DDBJ databases">
        <title>Two novel species in the genus Flavivirga.</title>
        <authorList>
            <person name="Kwon K."/>
        </authorList>
    </citation>
    <scope>NUCLEOTIDE SEQUENCE</scope>
    <source>
        <strain evidence="4">KACC 14157</strain>
    </source>
</reference>
<evidence type="ECO:0000313" key="4">
    <source>
        <dbReference type="EMBL" id="MDO5986323.1"/>
    </source>
</evidence>
<evidence type="ECO:0000256" key="1">
    <source>
        <dbReference type="ARBA" id="ARBA00022729"/>
    </source>
</evidence>
<dbReference type="RefSeq" id="WP_303280843.1">
    <property type="nucleotide sequence ID" value="NZ_BAABCZ010000016.1"/>
</dbReference>
<dbReference type="InterPro" id="IPR026444">
    <property type="entry name" value="Secre_tail"/>
</dbReference>
<protein>
    <submittedName>
        <fullName evidence="4">T9SS type A sorting domain-containing protein</fullName>
    </submittedName>
</protein>
<keyword evidence="1 2" id="KW-0732">Signal</keyword>
<proteinExistence type="predicted"/>
<name>A0ABT8WXD4_9FLAO</name>
<feature type="domain" description="Secretion system C-terminal sorting" evidence="3">
    <location>
        <begin position="88"/>
        <end position="143"/>
    </location>
</feature>
<sequence length="145" mass="16434">MKKRYPTTVCLFLLLVSFSSAQISEVTFLNRDSTFTGAYSTIGMTSNAKNFVDNSNTYNPIKKTSLSVTELEDVSFDTGINSVQYYLFISFRVSEHRTINLFSINGNKVLSKTVNTSEIELDISHLSNGLYFLNIEKENFKIIKL</sequence>
<gene>
    <name evidence="4" type="ORF">Q4Q39_02800</name>
</gene>
<evidence type="ECO:0000313" key="5">
    <source>
        <dbReference type="Proteomes" id="UP001176891"/>
    </source>
</evidence>